<proteinExistence type="predicted"/>
<accession>A0A1A9UWM1</accession>
<evidence type="ECO:0000313" key="3">
    <source>
        <dbReference type="Proteomes" id="UP000078200"/>
    </source>
</evidence>
<keyword evidence="1" id="KW-1133">Transmembrane helix</keyword>
<reference evidence="2" key="1">
    <citation type="submission" date="2020-05" db="UniProtKB">
        <authorList>
            <consortium name="EnsemblMetazoa"/>
        </authorList>
    </citation>
    <scope>IDENTIFICATION</scope>
    <source>
        <strain evidence="2">TTRI</strain>
    </source>
</reference>
<name>A0A1A9UWM1_GLOAU</name>
<dbReference type="Proteomes" id="UP000078200">
    <property type="component" value="Unassembled WGS sequence"/>
</dbReference>
<dbReference type="VEuPathDB" id="VectorBase:GAUT018197"/>
<keyword evidence="3" id="KW-1185">Reference proteome</keyword>
<sequence length="159" mass="18198">MSQNSRFSAIANYWLLIPAIVIVLRLIVKVESIEQKKIGSINTSEQKVATINLPYHLFLSLPFGAVDFRAVKYGVKSFESNDELLFFCQFQRCYCWRGEKLDRMKKFSRRDPGLWLTYCRDFVVVGIMVCEIVDGCRCCRTTTASETAADDGRDITADD</sequence>
<organism evidence="2 3">
    <name type="scientific">Glossina austeni</name>
    <name type="common">Savannah tsetse fly</name>
    <dbReference type="NCBI Taxonomy" id="7395"/>
    <lineage>
        <taxon>Eukaryota</taxon>
        <taxon>Metazoa</taxon>
        <taxon>Ecdysozoa</taxon>
        <taxon>Arthropoda</taxon>
        <taxon>Hexapoda</taxon>
        <taxon>Insecta</taxon>
        <taxon>Pterygota</taxon>
        <taxon>Neoptera</taxon>
        <taxon>Endopterygota</taxon>
        <taxon>Diptera</taxon>
        <taxon>Brachycera</taxon>
        <taxon>Muscomorpha</taxon>
        <taxon>Hippoboscoidea</taxon>
        <taxon>Glossinidae</taxon>
        <taxon>Glossina</taxon>
    </lineage>
</organism>
<keyword evidence="1" id="KW-0812">Transmembrane</keyword>
<keyword evidence="1" id="KW-0472">Membrane</keyword>
<dbReference type="EnsemblMetazoa" id="GAUT018197-RA">
    <property type="protein sequence ID" value="GAUT018197-PA"/>
    <property type="gene ID" value="GAUT018197"/>
</dbReference>
<evidence type="ECO:0000256" key="1">
    <source>
        <dbReference type="SAM" id="Phobius"/>
    </source>
</evidence>
<feature type="transmembrane region" description="Helical" evidence="1">
    <location>
        <begin position="6"/>
        <end position="28"/>
    </location>
</feature>
<protein>
    <submittedName>
        <fullName evidence="2">Uncharacterized protein</fullName>
    </submittedName>
</protein>
<dbReference type="AlphaFoldDB" id="A0A1A9UWM1"/>
<evidence type="ECO:0000313" key="2">
    <source>
        <dbReference type="EnsemblMetazoa" id="GAUT018197-PA"/>
    </source>
</evidence>